<reference evidence="2" key="1">
    <citation type="journal article" date="2019" name="Int. J. Syst. Evol. Microbiol.">
        <title>The Global Catalogue of Microorganisms (GCM) 10K type strain sequencing project: providing services to taxonomists for standard genome sequencing and annotation.</title>
        <authorList>
            <consortium name="The Broad Institute Genomics Platform"/>
            <consortium name="The Broad Institute Genome Sequencing Center for Infectious Disease"/>
            <person name="Wu L."/>
            <person name="Ma J."/>
        </authorList>
    </citation>
    <scope>NUCLEOTIDE SEQUENCE [LARGE SCALE GENOMIC DNA]</scope>
    <source>
        <strain evidence="2">JCM 18326</strain>
    </source>
</reference>
<evidence type="ECO:0000313" key="1">
    <source>
        <dbReference type="EMBL" id="GAA4819704.1"/>
    </source>
</evidence>
<evidence type="ECO:0000313" key="2">
    <source>
        <dbReference type="Proteomes" id="UP001500298"/>
    </source>
</evidence>
<evidence type="ECO:0008006" key="3">
    <source>
        <dbReference type="Google" id="ProtNLM"/>
    </source>
</evidence>
<dbReference type="RefSeq" id="WP_345368360.1">
    <property type="nucleotide sequence ID" value="NZ_BAABJX010000001.1"/>
</dbReference>
<gene>
    <name evidence="1" type="ORF">GCM10023331_00120</name>
</gene>
<dbReference type="PROSITE" id="PS51257">
    <property type="entry name" value="PROKAR_LIPOPROTEIN"/>
    <property type="match status" value="1"/>
</dbReference>
<name>A0ABP9CVX3_9BACT</name>
<comment type="caution">
    <text evidence="1">The sequence shown here is derived from an EMBL/GenBank/DDBJ whole genome shotgun (WGS) entry which is preliminary data.</text>
</comment>
<proteinExistence type="predicted"/>
<keyword evidence="2" id="KW-1185">Reference proteome</keyword>
<dbReference type="Proteomes" id="UP001500298">
    <property type="component" value="Unassembled WGS sequence"/>
</dbReference>
<sequence length="161" mass="17253">MKKNITSAIVALFAILFMTGCGIDLDVVRGDLTFFANDSAGNSGGIISIIIEDIDTQDTVEEGELTQSSTGQGIDCDTPSSESVFSTSLPEGQYIIRAFERDFDGVDGGVFTPLDGQTFEVRGETCYRIELGVDEGFDNARLAGGVRPMMIKNVTIMSTSK</sequence>
<organism evidence="1 2">
    <name type="scientific">Algivirga pacifica</name>
    <dbReference type="NCBI Taxonomy" id="1162670"/>
    <lineage>
        <taxon>Bacteria</taxon>
        <taxon>Pseudomonadati</taxon>
        <taxon>Bacteroidota</taxon>
        <taxon>Cytophagia</taxon>
        <taxon>Cytophagales</taxon>
        <taxon>Flammeovirgaceae</taxon>
        <taxon>Algivirga</taxon>
    </lineage>
</organism>
<accession>A0ABP9CVX3</accession>
<protein>
    <recommendedName>
        <fullName evidence="3">DUF4382 domain-containing protein</fullName>
    </recommendedName>
</protein>
<dbReference type="EMBL" id="BAABJX010000001">
    <property type="protein sequence ID" value="GAA4819704.1"/>
    <property type="molecule type" value="Genomic_DNA"/>
</dbReference>